<evidence type="ECO:0000256" key="9">
    <source>
        <dbReference type="ARBA" id="ARBA00023065"/>
    </source>
</evidence>
<keyword evidence="5 14" id="KW-0812">Transmembrane</keyword>
<evidence type="ECO:0000256" key="5">
    <source>
        <dbReference type="ARBA" id="ARBA00022692"/>
    </source>
</evidence>
<evidence type="ECO:0000256" key="14">
    <source>
        <dbReference type="SAM" id="Phobius"/>
    </source>
</evidence>
<reference evidence="15 16" key="1">
    <citation type="journal article" date="2015" name="Nature">
        <title>rRNA introns, odd ribosomes, and small enigmatic genomes across a large radiation of phyla.</title>
        <authorList>
            <person name="Brown C.T."/>
            <person name="Hug L.A."/>
            <person name="Thomas B.C."/>
            <person name="Sharon I."/>
            <person name="Castelle C.J."/>
            <person name="Singh A."/>
            <person name="Wilkins M.J."/>
            <person name="Williams K.H."/>
            <person name="Banfield J.F."/>
        </authorList>
    </citation>
    <scope>NUCLEOTIDE SEQUENCE [LARGE SCALE GENOMIC DNA]</scope>
</reference>
<feature type="transmembrane region" description="Helical" evidence="14">
    <location>
        <begin position="226"/>
        <end position="247"/>
    </location>
</feature>
<evidence type="ECO:0000256" key="12">
    <source>
        <dbReference type="ARBA" id="ARBA00033708"/>
    </source>
</evidence>
<feature type="transmembrane region" description="Helical" evidence="14">
    <location>
        <begin position="67"/>
        <end position="87"/>
    </location>
</feature>
<comment type="catalytic activity">
    <reaction evidence="12">
        <text>L-proline(in) + Na(+)(in) = L-proline(out) + Na(+)(out)</text>
        <dbReference type="Rhea" id="RHEA:28967"/>
        <dbReference type="ChEBI" id="CHEBI:29101"/>
        <dbReference type="ChEBI" id="CHEBI:60039"/>
    </reaction>
</comment>
<dbReference type="PANTHER" id="PTHR48086">
    <property type="entry name" value="SODIUM/PROLINE SYMPORTER-RELATED"/>
    <property type="match status" value="1"/>
</dbReference>
<dbReference type="InterPro" id="IPR038377">
    <property type="entry name" value="Na/Glc_symporter_sf"/>
</dbReference>
<gene>
    <name evidence="15" type="ORF">UW92_C0037G0004</name>
</gene>
<keyword evidence="6" id="KW-0769">Symport</keyword>
<feature type="transmembrane region" description="Helical" evidence="14">
    <location>
        <begin position="434"/>
        <end position="452"/>
    </location>
</feature>
<dbReference type="PROSITE" id="PS50283">
    <property type="entry name" value="NA_SOLUT_SYMP_3"/>
    <property type="match status" value="1"/>
</dbReference>
<evidence type="ECO:0000256" key="7">
    <source>
        <dbReference type="ARBA" id="ARBA00022989"/>
    </source>
</evidence>
<dbReference type="InterPro" id="IPR050277">
    <property type="entry name" value="Sodium:Solute_Symporter"/>
</dbReference>
<dbReference type="GO" id="GO:0006814">
    <property type="term" value="P:sodium ion transport"/>
    <property type="evidence" value="ECO:0007669"/>
    <property type="project" value="UniProtKB-KW"/>
</dbReference>
<name>A0A0G1L432_9BACT</name>
<evidence type="ECO:0000313" key="16">
    <source>
        <dbReference type="Proteomes" id="UP000033966"/>
    </source>
</evidence>
<feature type="transmembrane region" description="Helical" evidence="14">
    <location>
        <begin position="184"/>
        <end position="206"/>
    </location>
</feature>
<evidence type="ECO:0000256" key="13">
    <source>
        <dbReference type="RuleBase" id="RU362091"/>
    </source>
</evidence>
<evidence type="ECO:0000256" key="2">
    <source>
        <dbReference type="ARBA" id="ARBA00006434"/>
    </source>
</evidence>
<comment type="subcellular location">
    <subcellularLocation>
        <location evidence="1">Cell membrane</location>
        <topology evidence="1">Multi-pass membrane protein</topology>
    </subcellularLocation>
</comment>
<dbReference type="AlphaFoldDB" id="A0A0G1L432"/>
<protein>
    <submittedName>
        <fullName evidence="15">Na+/proline symporter</fullName>
    </submittedName>
</protein>
<evidence type="ECO:0000256" key="3">
    <source>
        <dbReference type="ARBA" id="ARBA00022448"/>
    </source>
</evidence>
<keyword evidence="8" id="KW-0915">Sodium</keyword>
<sequence>MTSTLDLWIVGIFFLIIFAIGVFERKKLTIDDYWVNSRKTKKLIIVATVASTYLGVGAIIANAGVAFSGGGLATFVLIASFFIYFLIFSKFFAPKIKEFGDAHNAYTLPDFLEHRYSKRTRVAGLIVNLLTYGFWLSLQILGIGIFVSSVSNINPNLATLIGGAIVVLYTTIGGLRADIRTDIFQFLVMLVLIFIFMPIIVAKSGGFEAIMQLPTAFLTGQEFAPWYVFLLSFLVIGASSIVTADLWQRAYAADSVKNVRSAFKIASIIVFLFLIMGTLMGLFGQVVVPDATSNTVIPELLKLYVPPFAFGLILAGFFAAIMSSADTVLLVMSMTLVHDLYQKTLNKSLAPEQVLRISRWTSFILGALAVVLAVTIFNVVHLAIDAVSFLVALLPAVIFGFYWRKATESAAFWSAIFGVLTVIAVLPFAPIYAFIPGIFVSFLVFFIVNKFARKPEQQFIQEHS</sequence>
<feature type="transmembrane region" description="Helical" evidence="14">
    <location>
        <begin position="122"/>
        <end position="147"/>
    </location>
</feature>
<dbReference type="Gene3D" id="1.20.1730.10">
    <property type="entry name" value="Sodium/glucose cotransporter"/>
    <property type="match status" value="1"/>
</dbReference>
<dbReference type="Pfam" id="PF00474">
    <property type="entry name" value="SSF"/>
    <property type="match status" value="1"/>
</dbReference>
<feature type="transmembrane region" description="Helical" evidence="14">
    <location>
        <begin position="153"/>
        <end position="172"/>
    </location>
</feature>
<accession>A0A0G1L432</accession>
<evidence type="ECO:0000256" key="10">
    <source>
        <dbReference type="ARBA" id="ARBA00023136"/>
    </source>
</evidence>
<keyword evidence="4" id="KW-1003">Cell membrane</keyword>
<dbReference type="GO" id="GO:0005886">
    <property type="term" value="C:plasma membrane"/>
    <property type="evidence" value="ECO:0007669"/>
    <property type="project" value="UniProtKB-SubCell"/>
</dbReference>
<feature type="transmembrane region" description="Helical" evidence="14">
    <location>
        <begin position="6"/>
        <end position="23"/>
    </location>
</feature>
<comment type="caution">
    <text evidence="15">The sequence shown here is derived from an EMBL/GenBank/DDBJ whole genome shotgun (WGS) entry which is preliminary data.</text>
</comment>
<keyword evidence="3" id="KW-0813">Transport</keyword>
<dbReference type="Proteomes" id="UP000033966">
    <property type="component" value="Unassembled WGS sequence"/>
</dbReference>
<organism evidence="15 16">
    <name type="scientific">Candidatus Jorgensenbacteria bacterium GW2011_GWA2_45_13</name>
    <dbReference type="NCBI Taxonomy" id="1618662"/>
    <lineage>
        <taxon>Bacteria</taxon>
        <taxon>Candidatus Joergenseniibacteriota</taxon>
    </lineage>
</organism>
<evidence type="ECO:0000256" key="8">
    <source>
        <dbReference type="ARBA" id="ARBA00023053"/>
    </source>
</evidence>
<evidence type="ECO:0000256" key="4">
    <source>
        <dbReference type="ARBA" id="ARBA00022475"/>
    </source>
</evidence>
<dbReference type="GO" id="GO:0015293">
    <property type="term" value="F:symporter activity"/>
    <property type="evidence" value="ECO:0007669"/>
    <property type="project" value="UniProtKB-KW"/>
</dbReference>
<feature type="transmembrane region" description="Helical" evidence="14">
    <location>
        <begin position="43"/>
        <end position="61"/>
    </location>
</feature>
<keyword evidence="9" id="KW-0406">Ion transport</keyword>
<feature type="transmembrane region" description="Helical" evidence="14">
    <location>
        <begin position="410"/>
        <end position="428"/>
    </location>
</feature>
<keyword evidence="7 14" id="KW-1133">Transmembrane helix</keyword>
<keyword evidence="11" id="KW-0739">Sodium transport</keyword>
<dbReference type="PANTHER" id="PTHR48086:SF3">
    <property type="entry name" value="SODIUM_PROLINE SYMPORTER"/>
    <property type="match status" value="1"/>
</dbReference>
<evidence type="ECO:0000256" key="6">
    <source>
        <dbReference type="ARBA" id="ARBA00022847"/>
    </source>
</evidence>
<dbReference type="InterPro" id="IPR001734">
    <property type="entry name" value="Na/solute_symporter"/>
</dbReference>
<proteinExistence type="inferred from homology"/>
<feature type="transmembrane region" description="Helical" evidence="14">
    <location>
        <begin position="357"/>
        <end position="380"/>
    </location>
</feature>
<evidence type="ECO:0000313" key="15">
    <source>
        <dbReference type="EMBL" id="KKT90520.1"/>
    </source>
</evidence>
<dbReference type="EMBL" id="LCKF01000037">
    <property type="protein sequence ID" value="KKT90520.1"/>
    <property type="molecule type" value="Genomic_DNA"/>
</dbReference>
<keyword evidence="10 14" id="KW-0472">Membrane</keyword>
<comment type="similarity">
    <text evidence="2 13">Belongs to the sodium:solute symporter (SSF) (TC 2.A.21) family.</text>
</comment>
<feature type="transmembrane region" description="Helical" evidence="14">
    <location>
        <begin position="268"/>
        <end position="288"/>
    </location>
</feature>
<feature type="transmembrane region" description="Helical" evidence="14">
    <location>
        <begin position="386"/>
        <end position="403"/>
    </location>
</feature>
<evidence type="ECO:0000256" key="1">
    <source>
        <dbReference type="ARBA" id="ARBA00004651"/>
    </source>
</evidence>
<feature type="transmembrane region" description="Helical" evidence="14">
    <location>
        <begin position="308"/>
        <end position="337"/>
    </location>
</feature>
<dbReference type="CDD" id="cd10322">
    <property type="entry name" value="SLC5sbd"/>
    <property type="match status" value="1"/>
</dbReference>
<evidence type="ECO:0000256" key="11">
    <source>
        <dbReference type="ARBA" id="ARBA00023201"/>
    </source>
</evidence>